<dbReference type="KEGG" id="ica:Intca_1116"/>
<sequence length="100" mass="10537">MEDVNESGLVHVTLDERSLPHDLLLLRASTAECLTRGRGSVVVDISSLRRLSSETIAALLWTRRKCSGLGIGFTIVGARAAAAQSLSRCGMAEQLTVGGG</sequence>
<dbReference type="eggNOG" id="COG1366">
    <property type="taxonomic scope" value="Bacteria"/>
</dbReference>
<dbReference type="InterPro" id="IPR002645">
    <property type="entry name" value="STAS_dom"/>
</dbReference>
<dbReference type="InterPro" id="IPR036513">
    <property type="entry name" value="STAS_dom_sf"/>
</dbReference>
<feature type="domain" description="STAS" evidence="1">
    <location>
        <begin position="1"/>
        <end position="100"/>
    </location>
</feature>
<evidence type="ECO:0000313" key="2">
    <source>
        <dbReference type="EMBL" id="ADU47637.1"/>
    </source>
</evidence>
<dbReference type="Gene3D" id="3.30.750.24">
    <property type="entry name" value="STAS domain"/>
    <property type="match status" value="1"/>
</dbReference>
<gene>
    <name evidence="2" type="ordered locus">Intca_1116</name>
</gene>
<dbReference type="STRING" id="710696.Intca_1116"/>
<accession>E6SE24</accession>
<dbReference type="PROSITE" id="PS50801">
    <property type="entry name" value="STAS"/>
    <property type="match status" value="1"/>
</dbReference>
<name>E6SE24_INTC7</name>
<dbReference type="Pfam" id="PF01740">
    <property type="entry name" value="STAS"/>
    <property type="match status" value="1"/>
</dbReference>
<dbReference type="EMBL" id="CP002343">
    <property type="protein sequence ID" value="ADU47637.1"/>
    <property type="molecule type" value="Genomic_DNA"/>
</dbReference>
<dbReference type="Proteomes" id="UP000008914">
    <property type="component" value="Chromosome"/>
</dbReference>
<proteinExistence type="predicted"/>
<reference evidence="2 3" key="1">
    <citation type="journal article" date="2010" name="Stand. Genomic Sci.">
        <title>Complete genome sequence of Intrasporangium calvum type strain (7 KIP).</title>
        <authorList>
            <person name="Del Rio T.G."/>
            <person name="Chertkov O."/>
            <person name="Yasawong M."/>
            <person name="Lucas S."/>
            <person name="Deshpande S."/>
            <person name="Cheng J.F."/>
            <person name="Detter C."/>
            <person name="Tapia R."/>
            <person name="Han C."/>
            <person name="Goodwin L."/>
            <person name="Pitluck S."/>
            <person name="Liolios K."/>
            <person name="Ivanova N."/>
            <person name="Mavromatis K."/>
            <person name="Pati A."/>
            <person name="Chen A."/>
            <person name="Palaniappan K."/>
            <person name="Land M."/>
            <person name="Hauser L."/>
            <person name="Chang Y.J."/>
            <person name="Jeffries C.D."/>
            <person name="Rohde M."/>
            <person name="Pukall R."/>
            <person name="Sikorski J."/>
            <person name="Goker M."/>
            <person name="Woyke T."/>
            <person name="Bristow J."/>
            <person name="Eisen J.A."/>
            <person name="Markowitz V."/>
            <person name="Hugenholtz P."/>
            <person name="Kyrpides N.C."/>
            <person name="Klenk H.P."/>
            <person name="Lapidus A."/>
        </authorList>
    </citation>
    <scope>NUCLEOTIDE SEQUENCE [LARGE SCALE GENOMIC DNA]</scope>
    <source>
        <strain evidence="3">ATCC 23552 / DSM 43043 / JCM 3097 / NBRC 12989 / 7 KIP</strain>
    </source>
</reference>
<evidence type="ECO:0000313" key="3">
    <source>
        <dbReference type="Proteomes" id="UP000008914"/>
    </source>
</evidence>
<dbReference type="AlphaFoldDB" id="E6SE24"/>
<evidence type="ECO:0000259" key="1">
    <source>
        <dbReference type="PROSITE" id="PS50801"/>
    </source>
</evidence>
<dbReference type="HOGENOM" id="CLU_2302050_0_0_11"/>
<keyword evidence="3" id="KW-1185">Reference proteome</keyword>
<organism evidence="2 3">
    <name type="scientific">Intrasporangium calvum (strain ATCC 23552 / DSM 43043 / JCM 3097 / NBRC 12989 / NCIMB 10167 / NRRL B-3866 / 7 KIP)</name>
    <dbReference type="NCBI Taxonomy" id="710696"/>
    <lineage>
        <taxon>Bacteria</taxon>
        <taxon>Bacillati</taxon>
        <taxon>Actinomycetota</taxon>
        <taxon>Actinomycetes</taxon>
        <taxon>Micrococcales</taxon>
        <taxon>Intrasporangiaceae</taxon>
        <taxon>Intrasporangium</taxon>
    </lineage>
</organism>
<protein>
    <submittedName>
        <fullName evidence="2">Anti-sigma-factor antagonist</fullName>
    </submittedName>
</protein>
<dbReference type="SUPFAM" id="SSF52091">
    <property type="entry name" value="SpoIIaa-like"/>
    <property type="match status" value="1"/>
</dbReference>